<evidence type="ECO:0000256" key="5">
    <source>
        <dbReference type="ARBA" id="ARBA00023136"/>
    </source>
</evidence>
<feature type="transmembrane region" description="Helical" evidence="7">
    <location>
        <begin position="84"/>
        <end position="104"/>
    </location>
</feature>
<dbReference type="Proteomes" id="UP001348265">
    <property type="component" value="Unassembled WGS sequence"/>
</dbReference>
<keyword evidence="5 7" id="KW-0472">Membrane</keyword>
<keyword evidence="10" id="KW-1185">Reference proteome</keyword>
<feature type="transmembrane region" description="Helical" evidence="7">
    <location>
        <begin position="330"/>
        <end position="350"/>
    </location>
</feature>
<evidence type="ECO:0000256" key="6">
    <source>
        <dbReference type="SAM" id="MobiDB-lite"/>
    </source>
</evidence>
<feature type="domain" description="Copper resistance protein D" evidence="8">
    <location>
        <begin position="252"/>
        <end position="345"/>
    </location>
</feature>
<feature type="transmembrane region" description="Helical" evidence="7">
    <location>
        <begin position="46"/>
        <end position="64"/>
    </location>
</feature>
<protein>
    <submittedName>
        <fullName evidence="9">CopD family protein</fullName>
    </submittedName>
</protein>
<feature type="transmembrane region" description="Helical" evidence="7">
    <location>
        <begin position="213"/>
        <end position="236"/>
    </location>
</feature>
<feature type="transmembrane region" description="Helical" evidence="7">
    <location>
        <begin position="125"/>
        <end position="144"/>
    </location>
</feature>
<keyword evidence="2" id="KW-1003">Cell membrane</keyword>
<keyword evidence="3 7" id="KW-0812">Transmembrane</keyword>
<proteinExistence type="predicted"/>
<evidence type="ECO:0000313" key="10">
    <source>
        <dbReference type="Proteomes" id="UP001348265"/>
    </source>
</evidence>
<name>A0ABU7WKH6_9ACTN</name>
<feature type="transmembrane region" description="Helical" evidence="7">
    <location>
        <begin position="256"/>
        <end position="277"/>
    </location>
</feature>
<dbReference type="PANTHER" id="PTHR34820">
    <property type="entry name" value="INNER MEMBRANE PROTEIN YEBZ"/>
    <property type="match status" value="1"/>
</dbReference>
<comment type="subcellular location">
    <subcellularLocation>
        <location evidence="1">Cell membrane</location>
        <topology evidence="1">Multi-pass membrane protein</topology>
    </subcellularLocation>
</comment>
<evidence type="ECO:0000256" key="1">
    <source>
        <dbReference type="ARBA" id="ARBA00004651"/>
    </source>
</evidence>
<organism evidence="9 10">
    <name type="scientific">Streptomyces chrestomyceticus</name>
    <dbReference type="NCBI Taxonomy" id="68185"/>
    <lineage>
        <taxon>Bacteria</taxon>
        <taxon>Bacillati</taxon>
        <taxon>Actinomycetota</taxon>
        <taxon>Actinomycetes</taxon>
        <taxon>Kitasatosporales</taxon>
        <taxon>Streptomycetaceae</taxon>
        <taxon>Streptomyces</taxon>
    </lineage>
</organism>
<evidence type="ECO:0000256" key="4">
    <source>
        <dbReference type="ARBA" id="ARBA00022989"/>
    </source>
</evidence>
<feature type="region of interest" description="Disordered" evidence="6">
    <location>
        <begin position="1"/>
        <end position="38"/>
    </location>
</feature>
<evidence type="ECO:0000259" key="8">
    <source>
        <dbReference type="Pfam" id="PF05425"/>
    </source>
</evidence>
<evidence type="ECO:0000256" key="3">
    <source>
        <dbReference type="ARBA" id="ARBA00022692"/>
    </source>
</evidence>
<reference evidence="9 10" key="1">
    <citation type="submission" date="2023-08" db="EMBL/GenBank/DDBJ databases">
        <authorList>
            <person name="Sharma P."/>
            <person name="Verma V."/>
            <person name="Mohan M.K."/>
            <person name="Dubey A.K."/>
        </authorList>
    </citation>
    <scope>NUCLEOTIDE SEQUENCE [LARGE SCALE GENOMIC DNA]</scope>
    <source>
        <strain evidence="9 10">ADP4</strain>
    </source>
</reference>
<dbReference type="Pfam" id="PF05425">
    <property type="entry name" value="CopD"/>
    <property type="match status" value="1"/>
</dbReference>
<dbReference type="EMBL" id="JAVFKM010000001">
    <property type="protein sequence ID" value="MEF3112021.1"/>
    <property type="molecule type" value="Genomic_DNA"/>
</dbReference>
<evidence type="ECO:0000256" key="7">
    <source>
        <dbReference type="SAM" id="Phobius"/>
    </source>
</evidence>
<evidence type="ECO:0000313" key="9">
    <source>
        <dbReference type="EMBL" id="MEF3112021.1"/>
    </source>
</evidence>
<dbReference type="InterPro" id="IPR008457">
    <property type="entry name" value="Cu-R_CopD_dom"/>
</dbReference>
<accession>A0ABU7WKH6</accession>
<dbReference type="InterPro" id="IPR032694">
    <property type="entry name" value="CopC/D"/>
</dbReference>
<feature type="compositionally biased region" description="Gly residues" evidence="6">
    <location>
        <begin position="19"/>
        <end position="29"/>
    </location>
</feature>
<keyword evidence="4 7" id="KW-1133">Transmembrane helix</keyword>
<dbReference type="PANTHER" id="PTHR34820:SF4">
    <property type="entry name" value="INNER MEMBRANE PROTEIN YEBZ"/>
    <property type="match status" value="1"/>
</dbReference>
<feature type="transmembrane region" description="Helical" evidence="7">
    <location>
        <begin position="289"/>
        <end position="309"/>
    </location>
</feature>
<evidence type="ECO:0000256" key="2">
    <source>
        <dbReference type="ARBA" id="ARBA00022475"/>
    </source>
</evidence>
<comment type="caution">
    <text evidence="9">The sequence shown here is derived from an EMBL/GenBank/DDBJ whole genome shotgun (WGS) entry which is preliminary data.</text>
</comment>
<dbReference type="RefSeq" id="WP_331785122.1">
    <property type="nucleotide sequence ID" value="NZ_JAVFKM010000001.1"/>
</dbReference>
<sequence>MNPRQSASSSVPEPAATGLDGGDGDGGNDASGRADRATARRSPARRVCAVAAAGCVAVLVPLLGTGLVVDESYEIRLPGDGATALLRAVLLAALCVQVGELAGVRLARSVRGASAALPRGWSKRAAWVGAAAAVGQLLLVAGSGSPLAGLSGPALVDAYATRPGLPALLEANAFLLAALCAASSRPGWAGVPLAAVVFGEALRAHPETDTPEVGVALTLVHLTSTALWAGGLLYVLRTRWCWRQEVAAGRELLLRYARPAALLFAAITVTGVCSTLRRLPLAETFSTAYGRVLLAKLVLVLVVSGLALAARRRLRREVALPGAATGPARAEVVALTAVVLVSAVLTSVPLPPAP</sequence>
<gene>
    <name evidence="9" type="ORF">RB636_02210</name>
</gene>
<feature type="compositionally biased region" description="Polar residues" evidence="6">
    <location>
        <begin position="1"/>
        <end position="11"/>
    </location>
</feature>